<reference evidence="1" key="2">
    <citation type="submission" date="2022-06" db="UniProtKB">
        <authorList>
            <consortium name="EnsemblMetazoa"/>
        </authorList>
    </citation>
    <scope>IDENTIFICATION</scope>
</reference>
<dbReference type="AlphaFoldDB" id="A0A8R1TXI0"/>
<sequence>MVCTTGCTHAAMHACLSKSPPLLTVVISPTVTNEHGEPAFPIGGHLDALWPEERFTIFSGSLSDDH</sequence>
<evidence type="ECO:0000313" key="1">
    <source>
        <dbReference type="EnsemblMetazoa" id="OVOC663.1"/>
    </source>
</evidence>
<name>A0A8R1TXI0_ONCVO</name>
<protein>
    <submittedName>
        <fullName evidence="1">Uncharacterized protein</fullName>
    </submittedName>
</protein>
<organism evidence="1 2">
    <name type="scientific">Onchocerca volvulus</name>
    <dbReference type="NCBI Taxonomy" id="6282"/>
    <lineage>
        <taxon>Eukaryota</taxon>
        <taxon>Metazoa</taxon>
        <taxon>Ecdysozoa</taxon>
        <taxon>Nematoda</taxon>
        <taxon>Chromadorea</taxon>
        <taxon>Rhabditida</taxon>
        <taxon>Spirurina</taxon>
        <taxon>Spiruromorpha</taxon>
        <taxon>Filarioidea</taxon>
        <taxon>Onchocercidae</taxon>
        <taxon>Onchocerca</taxon>
    </lineage>
</organism>
<proteinExistence type="predicted"/>
<keyword evidence="2" id="KW-1185">Reference proteome</keyword>
<dbReference type="Proteomes" id="UP000024404">
    <property type="component" value="Unassembled WGS sequence"/>
</dbReference>
<dbReference type="EMBL" id="CMVM020000020">
    <property type="status" value="NOT_ANNOTATED_CDS"/>
    <property type="molecule type" value="Genomic_DNA"/>
</dbReference>
<evidence type="ECO:0000313" key="2">
    <source>
        <dbReference type="Proteomes" id="UP000024404"/>
    </source>
</evidence>
<reference evidence="2" key="1">
    <citation type="submission" date="2013-10" db="EMBL/GenBank/DDBJ databases">
        <title>Genome sequencing of Onchocerca volvulus.</title>
        <authorList>
            <person name="Cotton J."/>
            <person name="Tsai J."/>
            <person name="Stanley E."/>
            <person name="Tracey A."/>
            <person name="Holroyd N."/>
            <person name="Lustigman S."/>
            <person name="Berriman M."/>
        </authorList>
    </citation>
    <scope>NUCLEOTIDE SEQUENCE</scope>
</reference>
<accession>A0A8R1TXI0</accession>
<dbReference type="EnsemblMetazoa" id="OVOC663.1">
    <property type="protein sequence ID" value="OVOC663.1"/>
    <property type="gene ID" value="WBGene00237472"/>
</dbReference>